<evidence type="ECO:0000313" key="2">
    <source>
        <dbReference type="EMBL" id="KAF6159825.1"/>
    </source>
</evidence>
<dbReference type="PROSITE" id="PS51257">
    <property type="entry name" value="PROKAR_LIPOPROTEIN"/>
    <property type="match status" value="1"/>
</dbReference>
<gene>
    <name evidence="2" type="ORF">GIB67_032909</name>
</gene>
<reference evidence="2 3" key="1">
    <citation type="journal article" date="2020" name="IScience">
        <title>Genome Sequencing of the Endangered Kingdonia uniflora (Circaeasteraceae, Ranunculales) Reveals Potential Mechanisms of Evolutionary Specialization.</title>
        <authorList>
            <person name="Sun Y."/>
            <person name="Deng T."/>
            <person name="Zhang A."/>
            <person name="Moore M.J."/>
            <person name="Landis J.B."/>
            <person name="Lin N."/>
            <person name="Zhang H."/>
            <person name="Zhang X."/>
            <person name="Huang J."/>
            <person name="Zhang X."/>
            <person name="Sun H."/>
            <person name="Wang H."/>
        </authorList>
    </citation>
    <scope>NUCLEOTIDE SEQUENCE [LARGE SCALE GENOMIC DNA]</scope>
    <source>
        <strain evidence="2">TB1705</strain>
        <tissue evidence="2">Leaf</tissue>
    </source>
</reference>
<keyword evidence="1" id="KW-0175">Coiled coil</keyword>
<dbReference type="Proteomes" id="UP000541444">
    <property type="component" value="Unassembled WGS sequence"/>
</dbReference>
<dbReference type="EMBL" id="JACGCM010001183">
    <property type="protein sequence ID" value="KAF6159825.1"/>
    <property type="molecule type" value="Genomic_DNA"/>
</dbReference>
<sequence length="366" mass="40501">MAATARTLLLSRFDDLSFKPSSSPPQQTLLLSCPQFTSITHRSSLHHNPNKHSYRPINCLISGVDGGGVADDFVSTHKHGFSDQEFSVIANMLKQIEPLDTSVISKGVSSAAKDSMKRTISTMLGILPSDQFSVTIKVSRKPLDRLLASSIITGYTLWNAEYRVSLTRNFEMSPGSMEESIASGASQVSESECEEEEGGDGCGGLLGEGGVPQSLMDLTPEALHYMQELKSELATIEKELNAQKQENTRMESGKQENNDLLDYLRSLEPDMVSELSRPSSIEVEEIIHHLVQNILQRFYKDDAAPDYLENQSVLEENSQNSDVELCDTIGTSRDYLAKLLFWCMLLGHHLRGLENRLRLSCVGGLL</sequence>
<dbReference type="OrthoDB" id="4115at2759"/>
<dbReference type="PANTHER" id="PTHR33598">
    <property type="entry name" value="OS02G0833400 PROTEIN"/>
    <property type="match status" value="1"/>
</dbReference>
<evidence type="ECO:0000313" key="3">
    <source>
        <dbReference type="Proteomes" id="UP000541444"/>
    </source>
</evidence>
<proteinExistence type="predicted"/>
<accession>A0A7J7MY32</accession>
<name>A0A7J7MY32_9MAGN</name>
<dbReference type="AlphaFoldDB" id="A0A7J7MY32"/>
<evidence type="ECO:0000256" key="1">
    <source>
        <dbReference type="SAM" id="Coils"/>
    </source>
</evidence>
<evidence type="ECO:0008006" key="4">
    <source>
        <dbReference type="Google" id="ProtNLM"/>
    </source>
</evidence>
<organism evidence="2 3">
    <name type="scientific">Kingdonia uniflora</name>
    <dbReference type="NCBI Taxonomy" id="39325"/>
    <lineage>
        <taxon>Eukaryota</taxon>
        <taxon>Viridiplantae</taxon>
        <taxon>Streptophyta</taxon>
        <taxon>Embryophyta</taxon>
        <taxon>Tracheophyta</taxon>
        <taxon>Spermatophyta</taxon>
        <taxon>Magnoliopsida</taxon>
        <taxon>Ranunculales</taxon>
        <taxon>Circaeasteraceae</taxon>
        <taxon>Kingdonia</taxon>
    </lineage>
</organism>
<keyword evidence="3" id="KW-1185">Reference proteome</keyword>
<protein>
    <recommendedName>
        <fullName evidence="4">Seed maturation-like protein</fullName>
    </recommendedName>
</protein>
<dbReference type="PANTHER" id="PTHR33598:SF10">
    <property type="entry name" value="SEED MATURATION-LIKE PROTEIN"/>
    <property type="match status" value="1"/>
</dbReference>
<feature type="coiled-coil region" evidence="1">
    <location>
        <begin position="226"/>
        <end position="253"/>
    </location>
</feature>
<dbReference type="Pfam" id="PF05542">
    <property type="entry name" value="DUF760"/>
    <property type="match status" value="2"/>
</dbReference>
<dbReference type="InterPro" id="IPR008479">
    <property type="entry name" value="DUF760"/>
</dbReference>
<comment type="caution">
    <text evidence="2">The sequence shown here is derived from an EMBL/GenBank/DDBJ whole genome shotgun (WGS) entry which is preliminary data.</text>
</comment>